<gene>
    <name evidence="2" type="ORF">MEA186_01086</name>
</gene>
<dbReference type="CDD" id="cd01948">
    <property type="entry name" value="EAL"/>
    <property type="match status" value="1"/>
</dbReference>
<keyword evidence="3" id="KW-1185">Reference proteome</keyword>
<dbReference type="InterPro" id="IPR035919">
    <property type="entry name" value="EAL_sf"/>
</dbReference>
<dbReference type="Gene3D" id="3.20.20.450">
    <property type="entry name" value="EAL domain"/>
    <property type="match status" value="1"/>
</dbReference>
<evidence type="ECO:0000259" key="1">
    <source>
        <dbReference type="PROSITE" id="PS50883"/>
    </source>
</evidence>
<name>G6Y2S6_9HYPH</name>
<sequence>MFIPLQHVGINITSADFHSGTLYARLQAAFGRENVPLKHIILEVTESVYLGQRDPVVAREIKALRAHGLRVALDDFGTGFASLTHLLTVPVDIIKIDKSFIDRLVQGDPSLAIVEGLVGIARKLNIQVIAEGIENETQAVLLAEIGCQLGQGYLFSQAVPRQIAKGLLKRFGRPPAEEAWMAGEANPIDRSA</sequence>
<reference evidence="2 3" key="1">
    <citation type="journal article" date="2012" name="J. Bacteriol.">
        <title>Draft Genome Sequence of Plant Growth-Promoting Rhizobium Mesorhizobium amorphae, Isolated from Zinc-Lead Mine Tailings.</title>
        <authorList>
            <person name="Hao X."/>
            <person name="Lin Y."/>
            <person name="Johnstone L."/>
            <person name="Baltrus D.A."/>
            <person name="Miller S.J."/>
            <person name="Wei G."/>
            <person name="Rensing C."/>
        </authorList>
    </citation>
    <scope>NUCLEOTIDE SEQUENCE [LARGE SCALE GENOMIC DNA]</scope>
    <source>
        <strain evidence="2 3">CCNWGS0123</strain>
    </source>
</reference>
<dbReference type="EMBL" id="AGSN01000012">
    <property type="protein sequence ID" value="EHH13967.1"/>
    <property type="molecule type" value="Genomic_DNA"/>
</dbReference>
<organism evidence="2 3">
    <name type="scientific">Mesorhizobium amorphae CCNWGS0123</name>
    <dbReference type="NCBI Taxonomy" id="1082933"/>
    <lineage>
        <taxon>Bacteria</taxon>
        <taxon>Pseudomonadati</taxon>
        <taxon>Pseudomonadota</taxon>
        <taxon>Alphaproteobacteria</taxon>
        <taxon>Hyphomicrobiales</taxon>
        <taxon>Phyllobacteriaceae</taxon>
        <taxon>Mesorhizobium</taxon>
    </lineage>
</organism>
<feature type="domain" description="EAL" evidence="1">
    <location>
        <begin position="1"/>
        <end position="172"/>
    </location>
</feature>
<dbReference type="InterPro" id="IPR050706">
    <property type="entry name" value="Cyclic-di-GMP_PDE-like"/>
</dbReference>
<dbReference type="SUPFAM" id="SSF141868">
    <property type="entry name" value="EAL domain-like"/>
    <property type="match status" value="1"/>
</dbReference>
<dbReference type="eggNOG" id="COG5001">
    <property type="taxonomic scope" value="Bacteria"/>
</dbReference>
<evidence type="ECO:0000313" key="2">
    <source>
        <dbReference type="EMBL" id="EHH13967.1"/>
    </source>
</evidence>
<dbReference type="SMART" id="SM00052">
    <property type="entry name" value="EAL"/>
    <property type="match status" value="1"/>
</dbReference>
<dbReference type="AlphaFoldDB" id="G6Y2S6"/>
<protein>
    <submittedName>
        <fullName evidence="2">GGDEF domain/EAL domain/GAF domain-containing protein</fullName>
    </submittedName>
</protein>
<dbReference type="InterPro" id="IPR001633">
    <property type="entry name" value="EAL_dom"/>
</dbReference>
<accession>G6Y2S6</accession>
<dbReference type="KEGG" id="mamo:A6B35_33825"/>
<dbReference type="GO" id="GO:0071111">
    <property type="term" value="F:cyclic-guanylate-specific phosphodiesterase activity"/>
    <property type="evidence" value="ECO:0007669"/>
    <property type="project" value="InterPro"/>
</dbReference>
<dbReference type="PANTHER" id="PTHR33121">
    <property type="entry name" value="CYCLIC DI-GMP PHOSPHODIESTERASE PDEF"/>
    <property type="match status" value="1"/>
</dbReference>
<dbReference type="Pfam" id="PF00563">
    <property type="entry name" value="EAL"/>
    <property type="match status" value="1"/>
</dbReference>
<dbReference type="PATRIC" id="fig|1082933.3.peg.188"/>
<evidence type="ECO:0000313" key="3">
    <source>
        <dbReference type="Proteomes" id="UP000002949"/>
    </source>
</evidence>
<dbReference type="PROSITE" id="PS50883">
    <property type="entry name" value="EAL"/>
    <property type="match status" value="1"/>
</dbReference>
<dbReference type="PANTHER" id="PTHR33121:SF70">
    <property type="entry name" value="SIGNALING PROTEIN YKOW"/>
    <property type="match status" value="1"/>
</dbReference>
<dbReference type="Proteomes" id="UP000002949">
    <property type="component" value="Unassembled WGS sequence"/>
</dbReference>
<dbReference type="OrthoDB" id="9814202at2"/>
<proteinExistence type="predicted"/>